<proteinExistence type="predicted"/>
<gene>
    <name evidence="1" type="ORF">SNEC2469_LOCUS197</name>
</gene>
<organism evidence="1 2">
    <name type="scientific">Symbiodinium necroappetens</name>
    <dbReference type="NCBI Taxonomy" id="1628268"/>
    <lineage>
        <taxon>Eukaryota</taxon>
        <taxon>Sar</taxon>
        <taxon>Alveolata</taxon>
        <taxon>Dinophyceae</taxon>
        <taxon>Suessiales</taxon>
        <taxon>Symbiodiniaceae</taxon>
        <taxon>Symbiodinium</taxon>
    </lineage>
</organism>
<dbReference type="OrthoDB" id="407487at2759"/>
<dbReference type="Proteomes" id="UP000601435">
    <property type="component" value="Unassembled WGS sequence"/>
</dbReference>
<evidence type="ECO:0000313" key="2">
    <source>
        <dbReference type="Proteomes" id="UP000601435"/>
    </source>
</evidence>
<name>A0A812ILG3_9DINO</name>
<comment type="caution">
    <text evidence="1">The sequence shown here is derived from an EMBL/GenBank/DDBJ whole genome shotgun (WGS) entry which is preliminary data.</text>
</comment>
<keyword evidence="2" id="KW-1185">Reference proteome</keyword>
<reference evidence="1" key="1">
    <citation type="submission" date="2021-02" db="EMBL/GenBank/DDBJ databases">
        <authorList>
            <person name="Dougan E. K."/>
            <person name="Rhodes N."/>
            <person name="Thang M."/>
            <person name="Chan C."/>
        </authorList>
    </citation>
    <scope>NUCLEOTIDE SEQUENCE</scope>
</reference>
<dbReference type="EMBL" id="CAJNJA010000097">
    <property type="protein sequence ID" value="CAE7151534.1"/>
    <property type="molecule type" value="Genomic_DNA"/>
</dbReference>
<sequence length="254" mass="28243">MVAQRIVVQACLHPQESHLNWGDLMKPLLQGTKAEQLEAKLDQGCPLSSFPKDLAAAMQRLDSGRLYRPGPKSSSADLFIKHSTLTIEVQDKSGVSTGVSFANVCQEVGKCIQQGSVLWVLVALKLNESLSHCVGEARPLVLESGTYQEEELADGGSGGLLYRPKSKGSWQKRIQNGEWHDVTTKIQPKGKGETLQVRQELQLVIPHPKHVKEFLGESDFEMVKELAQKTRDRTVDIPFLSRFYNFQKPHAQGT</sequence>
<dbReference type="AlphaFoldDB" id="A0A812ILG3"/>
<protein>
    <submittedName>
        <fullName evidence="1">Uncharacterized protein</fullName>
    </submittedName>
</protein>
<accession>A0A812ILG3</accession>
<evidence type="ECO:0000313" key="1">
    <source>
        <dbReference type="EMBL" id="CAE7151534.1"/>
    </source>
</evidence>